<evidence type="ECO:0000259" key="2">
    <source>
        <dbReference type="Pfam" id="PF07687"/>
    </source>
</evidence>
<keyword evidence="4" id="KW-1185">Reference proteome</keyword>
<sequence length="402" mass="43165">MTSSNEASTMQHGLTNSDIAELVAWRRKLHQQPEISGEEEKTALEVVDFLTPTGPDEVLTGMGGHGVAAVYDSGVPGPTLLFRSELDALPIEEISTAPHRSQVPGKSHMCGHEGHTTILAAMARQLGRRRPARGRVVLMFQPAEETGAGAAGVIADPRYPTIAPDFAFSLHNLPGTPLGHVRLKEGVVNCASRGMRIVLDGKTSHSSMPETGTSPMMAVSRLMPALTGLSAGRFDSDDFALVTITHTEMGERVFGIAPGRAEVWATLRTRLDERMEDLVAAAEGLVREEAKAGGLRHSVDYHEIFVASLNDADATAHLRAAMDVEGIVHDDRELPMRASEDFGRFGHGAKSAMLFLGSGENTPQLHNPDYDFPDDLIPIGARIFMRTVANLLDAPQSSNGNG</sequence>
<protein>
    <submittedName>
        <fullName evidence="3">Amidohydrolase</fullName>
    </submittedName>
</protein>
<dbReference type="Proteomes" id="UP001556692">
    <property type="component" value="Unassembled WGS sequence"/>
</dbReference>
<dbReference type="Pfam" id="PF07687">
    <property type="entry name" value="M20_dimer"/>
    <property type="match status" value="1"/>
</dbReference>
<dbReference type="RefSeq" id="WP_367954015.1">
    <property type="nucleotide sequence ID" value="NZ_JBDPGJ010000002.1"/>
</dbReference>
<gene>
    <name evidence="3" type="ORF">ABGN05_10785</name>
</gene>
<evidence type="ECO:0000313" key="3">
    <source>
        <dbReference type="EMBL" id="MEX0406150.1"/>
    </source>
</evidence>
<feature type="domain" description="Peptidase M20 dimerisation" evidence="2">
    <location>
        <begin position="193"/>
        <end position="292"/>
    </location>
</feature>
<evidence type="ECO:0000256" key="1">
    <source>
        <dbReference type="ARBA" id="ARBA00022801"/>
    </source>
</evidence>
<keyword evidence="1" id="KW-0378">Hydrolase</keyword>
<dbReference type="EMBL" id="JBDPGJ010000002">
    <property type="protein sequence ID" value="MEX0406150.1"/>
    <property type="molecule type" value="Genomic_DNA"/>
</dbReference>
<dbReference type="InterPro" id="IPR036264">
    <property type="entry name" value="Bact_exopeptidase_dim_dom"/>
</dbReference>
<organism evidence="3 4">
    <name type="scientific">Aquibium pacificus</name>
    <dbReference type="NCBI Taxonomy" id="3153579"/>
    <lineage>
        <taxon>Bacteria</taxon>
        <taxon>Pseudomonadati</taxon>
        <taxon>Pseudomonadota</taxon>
        <taxon>Alphaproteobacteria</taxon>
        <taxon>Hyphomicrobiales</taxon>
        <taxon>Phyllobacteriaceae</taxon>
        <taxon>Aquibium</taxon>
    </lineage>
</organism>
<dbReference type="PIRSF" id="PIRSF005962">
    <property type="entry name" value="Pept_M20D_amidohydro"/>
    <property type="match status" value="1"/>
</dbReference>
<dbReference type="InterPro" id="IPR017439">
    <property type="entry name" value="Amidohydrolase"/>
</dbReference>
<dbReference type="Gene3D" id="3.30.70.360">
    <property type="match status" value="1"/>
</dbReference>
<dbReference type="Gene3D" id="3.40.630.10">
    <property type="entry name" value="Zn peptidases"/>
    <property type="match status" value="1"/>
</dbReference>
<dbReference type="SUPFAM" id="SSF53187">
    <property type="entry name" value="Zn-dependent exopeptidases"/>
    <property type="match status" value="1"/>
</dbReference>
<comment type="caution">
    <text evidence="3">The sequence shown here is derived from an EMBL/GenBank/DDBJ whole genome shotgun (WGS) entry which is preliminary data.</text>
</comment>
<dbReference type="SUPFAM" id="SSF55031">
    <property type="entry name" value="Bacterial exopeptidase dimerisation domain"/>
    <property type="match status" value="1"/>
</dbReference>
<name>A0ABV3SIJ0_9HYPH</name>
<evidence type="ECO:0000313" key="4">
    <source>
        <dbReference type="Proteomes" id="UP001556692"/>
    </source>
</evidence>
<dbReference type="NCBIfam" id="TIGR01891">
    <property type="entry name" value="amidohydrolases"/>
    <property type="match status" value="1"/>
</dbReference>
<dbReference type="Pfam" id="PF01546">
    <property type="entry name" value="Peptidase_M20"/>
    <property type="match status" value="1"/>
</dbReference>
<dbReference type="PANTHER" id="PTHR11014:SF169">
    <property type="entry name" value="CLAN MH, FAMILY M20, PEPTIDASE T-LIKE METALLOPEPTIDASE"/>
    <property type="match status" value="1"/>
</dbReference>
<accession>A0ABV3SIJ0</accession>
<dbReference type="InterPro" id="IPR011650">
    <property type="entry name" value="Peptidase_M20_dimer"/>
</dbReference>
<dbReference type="InterPro" id="IPR002933">
    <property type="entry name" value="Peptidase_M20"/>
</dbReference>
<proteinExistence type="predicted"/>
<reference evidence="3 4" key="1">
    <citation type="submission" date="2024-05" db="EMBL/GenBank/DDBJ databases">
        <authorList>
            <person name="Jiang F."/>
        </authorList>
    </citation>
    <scope>NUCLEOTIDE SEQUENCE [LARGE SCALE GENOMIC DNA]</scope>
    <source>
        <strain evidence="3 4">LZ166</strain>
    </source>
</reference>
<dbReference type="PANTHER" id="PTHR11014">
    <property type="entry name" value="PEPTIDASE M20 FAMILY MEMBER"/>
    <property type="match status" value="1"/>
</dbReference>